<dbReference type="RefSeq" id="WP_138943845.1">
    <property type="nucleotide sequence ID" value="NZ_CP045804.1"/>
</dbReference>
<protein>
    <submittedName>
        <fullName evidence="1">Uncharacterized protein</fullName>
    </submittedName>
</protein>
<evidence type="ECO:0000313" key="1">
    <source>
        <dbReference type="EMBL" id="QHN39551.1"/>
    </source>
</evidence>
<reference evidence="1" key="1">
    <citation type="journal article" date="2021" name="Nat. Microbiol.">
        <title>Cocultivation of an ultrasmall environmental parasitic bacterium with lytic ability against bacteria associated with wastewater foams.</title>
        <authorList>
            <person name="Batinovic S."/>
            <person name="Rose J.J.A."/>
            <person name="Ratcliffe J."/>
            <person name="Seviour R.J."/>
            <person name="Petrovski S."/>
        </authorList>
    </citation>
    <scope>NUCLEOTIDE SEQUENCE</scope>
    <source>
        <strain evidence="1">CON44</strain>
    </source>
</reference>
<gene>
    <name evidence="1" type="ORF">GII30_10625</name>
</gene>
<name>A0A857KXW8_9ACTN</name>
<proteinExistence type="predicted"/>
<organism evidence="1">
    <name type="scientific">Gordonia amarae</name>
    <dbReference type="NCBI Taxonomy" id="36821"/>
    <lineage>
        <taxon>Bacteria</taxon>
        <taxon>Bacillati</taxon>
        <taxon>Actinomycetota</taxon>
        <taxon>Actinomycetes</taxon>
        <taxon>Mycobacteriales</taxon>
        <taxon>Gordoniaceae</taxon>
        <taxon>Gordonia</taxon>
    </lineage>
</organism>
<dbReference type="EMBL" id="CP045810">
    <property type="protein sequence ID" value="QHN39551.1"/>
    <property type="molecule type" value="Genomic_DNA"/>
</dbReference>
<sequence length="83" mass="8134">MPPTVLYCSTAAVLAVLAVALFACGLRGALVGRAVVAVISGVLLCALMVIAVPLAALCVLEATHPRTSISDGTDGSGLPCPSG</sequence>
<accession>A0A857KXW8</accession>
<dbReference type="AlphaFoldDB" id="A0A857KXW8"/>